<accession>A0A4C1WY50</accession>
<dbReference type="OrthoDB" id="7489337at2759"/>
<feature type="compositionally biased region" description="Low complexity" evidence="1">
    <location>
        <begin position="49"/>
        <end position="59"/>
    </location>
</feature>
<proteinExistence type="predicted"/>
<dbReference type="Proteomes" id="UP000299102">
    <property type="component" value="Unassembled WGS sequence"/>
</dbReference>
<dbReference type="InterPro" id="IPR008906">
    <property type="entry name" value="HATC_C_dom"/>
</dbReference>
<evidence type="ECO:0000259" key="2">
    <source>
        <dbReference type="Pfam" id="PF05699"/>
    </source>
</evidence>
<organism evidence="3 4">
    <name type="scientific">Eumeta variegata</name>
    <name type="common">Bagworm moth</name>
    <name type="synonym">Eumeta japonica</name>
    <dbReference type="NCBI Taxonomy" id="151549"/>
    <lineage>
        <taxon>Eukaryota</taxon>
        <taxon>Metazoa</taxon>
        <taxon>Ecdysozoa</taxon>
        <taxon>Arthropoda</taxon>
        <taxon>Hexapoda</taxon>
        <taxon>Insecta</taxon>
        <taxon>Pterygota</taxon>
        <taxon>Neoptera</taxon>
        <taxon>Endopterygota</taxon>
        <taxon>Lepidoptera</taxon>
        <taxon>Glossata</taxon>
        <taxon>Ditrysia</taxon>
        <taxon>Tineoidea</taxon>
        <taxon>Psychidae</taxon>
        <taxon>Oiketicinae</taxon>
        <taxon>Eumeta</taxon>
    </lineage>
</organism>
<evidence type="ECO:0000256" key="1">
    <source>
        <dbReference type="SAM" id="MobiDB-lite"/>
    </source>
</evidence>
<evidence type="ECO:0000313" key="3">
    <source>
        <dbReference type="EMBL" id="GBP56388.1"/>
    </source>
</evidence>
<gene>
    <name evidence="3" type="ORF">EVAR_32258_1</name>
</gene>
<evidence type="ECO:0000313" key="4">
    <source>
        <dbReference type="Proteomes" id="UP000299102"/>
    </source>
</evidence>
<protein>
    <recommendedName>
        <fullName evidence="2">HAT C-terminal dimerisation domain-containing protein</fullName>
    </recommendedName>
</protein>
<keyword evidence="4" id="KW-1185">Reference proteome</keyword>
<dbReference type="SUPFAM" id="SSF53098">
    <property type="entry name" value="Ribonuclease H-like"/>
    <property type="match status" value="1"/>
</dbReference>
<reference evidence="3 4" key="1">
    <citation type="journal article" date="2019" name="Commun. Biol.">
        <title>The bagworm genome reveals a unique fibroin gene that provides high tensile strength.</title>
        <authorList>
            <person name="Kono N."/>
            <person name="Nakamura H."/>
            <person name="Ohtoshi R."/>
            <person name="Tomita M."/>
            <person name="Numata K."/>
            <person name="Arakawa K."/>
        </authorList>
    </citation>
    <scope>NUCLEOTIDE SEQUENCE [LARGE SCALE GENOMIC DNA]</scope>
</reference>
<comment type="caution">
    <text evidence="3">The sequence shown here is derived from an EMBL/GenBank/DDBJ whole genome shotgun (WGS) entry which is preliminary data.</text>
</comment>
<sequence>MLLFTYKMCQHHFLPESAQIEVPHTPPASTSAAEILLTTASAGRVETPQSAALSSQAAADFPPPRPRTEQSRRLCVRSSRIRPASAVLDLMQQKLPNTELAKSKIEKNLARATMHKALAIDKLADAVTKGSREISKSISEGTNKIADGLNATASALRESINDPLALKLVDSLKLKISERRNTSLISPLKYLNSPDNFMHNKSNYFIDNNKTFLIGYAEREYKRLYPAIRTLTENESGVIEGVSPSEPEPESFEIQLENAIKGISTNEEASAVALSKFIVKKEFLLFEQTGKRSPNLESMYKALLSVKPTSTENERVFSISGNIVNKIRNRLSDKAINALVFLKAYFIRQSKVT</sequence>
<dbReference type="AlphaFoldDB" id="A0A4C1WY50"/>
<dbReference type="EMBL" id="BGZK01000691">
    <property type="protein sequence ID" value="GBP56388.1"/>
    <property type="molecule type" value="Genomic_DNA"/>
</dbReference>
<name>A0A4C1WY50_EUMVA</name>
<feature type="domain" description="HAT C-terminal dimerisation" evidence="2">
    <location>
        <begin position="287"/>
        <end position="343"/>
    </location>
</feature>
<dbReference type="InterPro" id="IPR012337">
    <property type="entry name" value="RNaseH-like_sf"/>
</dbReference>
<dbReference type="STRING" id="151549.A0A4C1WY50"/>
<feature type="region of interest" description="Disordered" evidence="1">
    <location>
        <begin position="46"/>
        <end position="71"/>
    </location>
</feature>
<dbReference type="Pfam" id="PF05699">
    <property type="entry name" value="Dimer_Tnp_hAT"/>
    <property type="match status" value="1"/>
</dbReference>
<dbReference type="GO" id="GO:0046983">
    <property type="term" value="F:protein dimerization activity"/>
    <property type="evidence" value="ECO:0007669"/>
    <property type="project" value="InterPro"/>
</dbReference>